<dbReference type="PANTHER" id="PTHR34478">
    <property type="entry name" value="PROTEIN LEMA"/>
    <property type="match status" value="1"/>
</dbReference>
<keyword evidence="3 6" id="KW-0812">Transmembrane</keyword>
<dbReference type="Pfam" id="PF04011">
    <property type="entry name" value="LemA"/>
    <property type="match status" value="1"/>
</dbReference>
<evidence type="ECO:0000313" key="8">
    <source>
        <dbReference type="Proteomes" id="UP000030856"/>
    </source>
</evidence>
<keyword evidence="8" id="KW-1185">Reference proteome</keyword>
<comment type="similarity">
    <text evidence="2">Belongs to the LemA family.</text>
</comment>
<feature type="transmembrane region" description="Helical" evidence="6">
    <location>
        <begin position="6"/>
        <end position="26"/>
    </location>
</feature>
<dbReference type="GO" id="GO:0016020">
    <property type="term" value="C:membrane"/>
    <property type="evidence" value="ECO:0007669"/>
    <property type="project" value="UniProtKB-SubCell"/>
</dbReference>
<evidence type="ECO:0000256" key="4">
    <source>
        <dbReference type="ARBA" id="ARBA00022989"/>
    </source>
</evidence>
<evidence type="ECO:0000256" key="6">
    <source>
        <dbReference type="SAM" id="Phobius"/>
    </source>
</evidence>
<dbReference type="InterPro" id="IPR007156">
    <property type="entry name" value="MamQ_LemA"/>
</dbReference>
<dbReference type="EMBL" id="JRAA01000001">
    <property type="protein sequence ID" value="KHF26185.1"/>
    <property type="molecule type" value="Genomic_DNA"/>
</dbReference>
<evidence type="ECO:0000256" key="3">
    <source>
        <dbReference type="ARBA" id="ARBA00022692"/>
    </source>
</evidence>
<dbReference type="SUPFAM" id="SSF140478">
    <property type="entry name" value="LemA-like"/>
    <property type="match status" value="1"/>
</dbReference>
<proteinExistence type="inferred from homology"/>
<keyword evidence="5 6" id="KW-0472">Membrane</keyword>
<name>A0A0B0HAS2_SOVGS</name>
<dbReference type="OrthoDB" id="9804152at2"/>
<accession>A0A0B0HAS2</accession>
<dbReference type="AlphaFoldDB" id="A0A0B0HAS2"/>
<evidence type="ECO:0008006" key="9">
    <source>
        <dbReference type="Google" id="ProtNLM"/>
    </source>
</evidence>
<dbReference type="RefSeq" id="WP_043115921.1">
    <property type="nucleotide sequence ID" value="NZ_JRAA01000001.1"/>
</dbReference>
<dbReference type="STRING" id="2340.JV46_21520"/>
<sequence>MDPSLIITAAIILIPLIVGYTIYASLIRKKNMVLEALSGIDVQFQKRTDLVPNMLKAAKKYMEHEKELLSEIVELRSSANVSYDKSDPQQVGKHIDAENMLKSKLDALKITVENYPDLKSDATMLDAMDSMENVENNLSAARRFYNSAVGDLNNAVEIFPSSFFANWLNIRQMPFFEAEESARKSVDASDYL</sequence>
<protein>
    <recommendedName>
        <fullName evidence="9">LemA family protein</fullName>
    </recommendedName>
</protein>
<comment type="caution">
    <text evidence="7">The sequence shown here is derived from an EMBL/GenBank/DDBJ whole genome shotgun (WGS) entry which is preliminary data.</text>
</comment>
<gene>
    <name evidence="7" type="ORF">JV46_21520</name>
</gene>
<reference evidence="7 8" key="1">
    <citation type="journal article" date="2014" name="BMC Genomics">
        <title>The genome of the intracellular bacterium of the coastal bivalve, Solemya velum: a blueprint for thriving in and out of symbiosis.</title>
        <authorList>
            <person name="Dmytrenko O."/>
            <person name="Russell S.L."/>
            <person name="Loo W.T."/>
            <person name="Fontanez K.M."/>
            <person name="Liao L."/>
            <person name="Roeselers G."/>
            <person name="Sharma R."/>
            <person name="Stewart F.J."/>
            <person name="Newton I.L."/>
            <person name="Woyke T."/>
            <person name="Wu D."/>
            <person name="Lang J.M."/>
            <person name="Eisen J.A."/>
            <person name="Cavanaugh C.M."/>
        </authorList>
    </citation>
    <scope>NUCLEOTIDE SEQUENCE [LARGE SCALE GENOMIC DNA]</scope>
    <source>
        <strain evidence="7 8">WH</strain>
    </source>
</reference>
<dbReference type="Proteomes" id="UP000030856">
    <property type="component" value="Unassembled WGS sequence"/>
</dbReference>
<evidence type="ECO:0000256" key="5">
    <source>
        <dbReference type="ARBA" id="ARBA00023136"/>
    </source>
</evidence>
<organism evidence="7 8">
    <name type="scientific">Solemya velum gill symbiont</name>
    <dbReference type="NCBI Taxonomy" id="2340"/>
    <lineage>
        <taxon>Bacteria</taxon>
        <taxon>Pseudomonadati</taxon>
        <taxon>Pseudomonadota</taxon>
        <taxon>Gammaproteobacteria</taxon>
        <taxon>sulfur-oxidizing symbionts</taxon>
    </lineage>
</organism>
<dbReference type="PANTHER" id="PTHR34478:SF2">
    <property type="entry name" value="MEMBRANE PROTEIN"/>
    <property type="match status" value="1"/>
</dbReference>
<dbReference type="InterPro" id="IPR023353">
    <property type="entry name" value="LemA-like_dom_sf"/>
</dbReference>
<keyword evidence="4 6" id="KW-1133">Transmembrane helix</keyword>
<evidence type="ECO:0000256" key="1">
    <source>
        <dbReference type="ARBA" id="ARBA00004167"/>
    </source>
</evidence>
<dbReference type="Gene3D" id="1.20.1440.20">
    <property type="entry name" value="LemA-like domain"/>
    <property type="match status" value="1"/>
</dbReference>
<evidence type="ECO:0000313" key="7">
    <source>
        <dbReference type="EMBL" id="KHF26185.1"/>
    </source>
</evidence>
<dbReference type="eggNOG" id="COG1704">
    <property type="taxonomic scope" value="Bacteria"/>
</dbReference>
<comment type="subcellular location">
    <subcellularLocation>
        <location evidence="1">Membrane</location>
        <topology evidence="1">Single-pass membrane protein</topology>
    </subcellularLocation>
</comment>
<evidence type="ECO:0000256" key="2">
    <source>
        <dbReference type="ARBA" id="ARBA00008854"/>
    </source>
</evidence>